<protein>
    <submittedName>
        <fullName evidence="3">Proton-dependent oligopeptide or low-affinity nitrate transporter</fullName>
    </submittedName>
</protein>
<dbReference type="WBParaSite" id="ACAC_0000593501-mRNA-1">
    <property type="protein sequence ID" value="ACAC_0000593501-mRNA-1"/>
    <property type="gene ID" value="ACAC_0000593501"/>
</dbReference>
<reference evidence="3" key="2">
    <citation type="submission" date="2017-02" db="UniProtKB">
        <authorList>
            <consortium name="WormBaseParasite"/>
        </authorList>
    </citation>
    <scope>IDENTIFICATION</scope>
</reference>
<dbReference type="AlphaFoldDB" id="A0A0K0D790"/>
<keyword evidence="2" id="KW-1185">Reference proteome</keyword>
<keyword evidence="1" id="KW-0812">Transmembrane</keyword>
<organism evidence="2 3">
    <name type="scientific">Angiostrongylus cantonensis</name>
    <name type="common">Rat lungworm</name>
    <dbReference type="NCBI Taxonomy" id="6313"/>
    <lineage>
        <taxon>Eukaryota</taxon>
        <taxon>Metazoa</taxon>
        <taxon>Ecdysozoa</taxon>
        <taxon>Nematoda</taxon>
        <taxon>Chromadorea</taxon>
        <taxon>Rhabditida</taxon>
        <taxon>Rhabditina</taxon>
        <taxon>Rhabditomorpha</taxon>
        <taxon>Strongyloidea</taxon>
        <taxon>Metastrongylidae</taxon>
        <taxon>Angiostrongylus</taxon>
    </lineage>
</organism>
<feature type="transmembrane region" description="Helical" evidence="1">
    <location>
        <begin position="51"/>
        <end position="69"/>
    </location>
</feature>
<proteinExistence type="predicted"/>
<keyword evidence="1" id="KW-1133">Transmembrane helix</keyword>
<evidence type="ECO:0000256" key="1">
    <source>
        <dbReference type="SAM" id="Phobius"/>
    </source>
</evidence>
<accession>A0A0K0D790</accession>
<evidence type="ECO:0000313" key="3">
    <source>
        <dbReference type="WBParaSite" id="ACAC_0000593501-mRNA-1"/>
    </source>
</evidence>
<sequence>MMNLHGLSAYEAEKGELECESDVPDAAASDGGNGERPEKCVDDGYFEGNQLVFALSYYITIGCFILAVWKTAFEGYH</sequence>
<reference evidence="2" key="1">
    <citation type="submission" date="2012-09" db="EMBL/GenBank/DDBJ databases">
        <authorList>
            <person name="Martin A.A."/>
        </authorList>
    </citation>
    <scope>NUCLEOTIDE SEQUENCE</scope>
</reference>
<evidence type="ECO:0000313" key="2">
    <source>
        <dbReference type="Proteomes" id="UP000035642"/>
    </source>
</evidence>
<name>A0A0K0D790_ANGCA</name>
<keyword evidence="1" id="KW-0472">Membrane</keyword>
<dbReference type="Proteomes" id="UP000035642">
    <property type="component" value="Unassembled WGS sequence"/>
</dbReference>